<accession>A0A0P8A1L1</accession>
<feature type="non-terminal residue" evidence="1">
    <location>
        <position position="1"/>
    </location>
</feature>
<protein>
    <submittedName>
        <fullName evidence="1">Uncharacterized protein</fullName>
    </submittedName>
</protein>
<evidence type="ECO:0000313" key="1">
    <source>
        <dbReference type="EMBL" id="KPQ09033.1"/>
    </source>
</evidence>
<dbReference type="AlphaFoldDB" id="A0A0P8A1L1"/>
<comment type="caution">
    <text evidence="1">The sequence shown here is derived from an EMBL/GenBank/DDBJ whole genome shotgun (WGS) entry which is preliminary data.</text>
</comment>
<sequence>HKLTPTDPTSITSMAYGKMFPLRPIQLFNLGMTGVNRSDLSFVNYDQIV</sequence>
<dbReference type="EMBL" id="LJSX01000037">
    <property type="protein sequence ID" value="KPQ09033.1"/>
    <property type="molecule type" value="Genomic_DNA"/>
</dbReference>
<reference evidence="1 2" key="1">
    <citation type="submission" date="2015-09" db="EMBL/GenBank/DDBJ databases">
        <title>Identification and resolution of microdiversity through metagenomic sequencing of parallel consortia.</title>
        <authorList>
            <person name="Nelson W.C."/>
            <person name="Romine M.F."/>
            <person name="Lindemann S.R."/>
        </authorList>
    </citation>
    <scope>NUCLEOTIDE SEQUENCE [LARGE SCALE GENOMIC DNA]</scope>
    <source>
        <strain evidence="1">HL-109</strain>
    </source>
</reference>
<dbReference type="STRING" id="1653334.GA0071312_2336"/>
<gene>
    <name evidence="1" type="ORF">HLUCCO17_16650</name>
</gene>
<organism evidence="1 2">
    <name type="scientific">Saliniramus fredricksonii</name>
    <dbReference type="NCBI Taxonomy" id="1653334"/>
    <lineage>
        <taxon>Bacteria</taxon>
        <taxon>Pseudomonadati</taxon>
        <taxon>Pseudomonadota</taxon>
        <taxon>Alphaproteobacteria</taxon>
        <taxon>Hyphomicrobiales</taxon>
        <taxon>Salinarimonadaceae</taxon>
        <taxon>Saliniramus</taxon>
    </lineage>
</organism>
<name>A0A0P8A1L1_9HYPH</name>
<evidence type="ECO:0000313" key="2">
    <source>
        <dbReference type="Proteomes" id="UP000050497"/>
    </source>
</evidence>
<proteinExistence type="predicted"/>
<dbReference type="Proteomes" id="UP000050497">
    <property type="component" value="Unassembled WGS sequence"/>
</dbReference>